<comment type="function">
    <text evidence="7">The light-harvesting complex (LHC) functions as a light receptor, it captures and delivers excitation energy to photosystems with which it is closely associated.</text>
</comment>
<dbReference type="Proteomes" id="UP000247498">
    <property type="component" value="Unassembled WGS sequence"/>
</dbReference>
<feature type="binding site" evidence="6">
    <location>
        <position position="196"/>
    </location>
    <ligand>
        <name>chlorophyll a</name>
        <dbReference type="ChEBI" id="CHEBI:58416"/>
        <label>1</label>
    </ligand>
</feature>
<dbReference type="Gene3D" id="1.10.3460.10">
    <property type="entry name" value="Chlorophyll a/b binding protein domain"/>
    <property type="match status" value="1"/>
</dbReference>
<keyword evidence="7" id="KW-0603">Photosystem I</keyword>
<proteinExistence type="inferred from homology"/>
<reference evidence="8 9" key="1">
    <citation type="journal article" date="2018" name="Sci. Rep.">
        <title>Raphidocelis subcapitata (=Pseudokirchneriella subcapitata) provides an insight into genome evolution and environmental adaptations in the Sphaeropleales.</title>
        <authorList>
            <person name="Suzuki S."/>
            <person name="Yamaguchi H."/>
            <person name="Nakajima N."/>
            <person name="Kawachi M."/>
        </authorList>
    </citation>
    <scope>NUCLEOTIDE SEQUENCE [LARGE SCALE GENOMIC DNA]</scope>
    <source>
        <strain evidence="8 9">NIES-35</strain>
    </source>
</reference>
<keyword evidence="5 7" id="KW-0157">Chromophore</keyword>
<dbReference type="InterPro" id="IPR001344">
    <property type="entry name" value="Chloro_AB-bd_pln"/>
</dbReference>
<keyword evidence="7" id="KW-1133">Transmembrane helix</keyword>
<feature type="binding site" evidence="6">
    <location>
        <position position="238"/>
    </location>
    <ligand>
        <name>chlorophyll a</name>
        <dbReference type="ChEBI" id="CHEBI:58416"/>
        <label>1</label>
    </ligand>
</feature>
<comment type="caution">
    <text evidence="8">The sequence shown here is derived from an EMBL/GenBank/DDBJ whole genome shotgun (WGS) entry which is preliminary data.</text>
</comment>
<evidence type="ECO:0000313" key="8">
    <source>
        <dbReference type="EMBL" id="GBF87645.1"/>
    </source>
</evidence>
<feature type="binding site" evidence="6">
    <location>
        <position position="202"/>
    </location>
    <ligand>
        <name>chlorophyll a</name>
        <dbReference type="ChEBI" id="CHEBI:58416"/>
        <label>1</label>
    </ligand>
</feature>
<accession>A0A2V0NS34</accession>
<keyword evidence="7" id="KW-0812">Transmembrane</keyword>
<evidence type="ECO:0000256" key="5">
    <source>
        <dbReference type="ARBA" id="ARBA00022991"/>
    </source>
</evidence>
<name>A0A2V0NS34_9CHLO</name>
<dbReference type="InterPro" id="IPR022796">
    <property type="entry name" value="Chloroa_b-bind"/>
</dbReference>
<dbReference type="AlphaFoldDB" id="A0A2V0NS34"/>
<evidence type="ECO:0000256" key="1">
    <source>
        <dbReference type="ARBA" id="ARBA00022494"/>
    </source>
</evidence>
<gene>
    <name evidence="8" type="ORF">Rsub_00356</name>
</gene>
<dbReference type="GO" id="GO:0016168">
    <property type="term" value="F:chlorophyll binding"/>
    <property type="evidence" value="ECO:0007669"/>
    <property type="project" value="UniProtKB-KW"/>
</dbReference>
<dbReference type="Pfam" id="PF00504">
    <property type="entry name" value="Chloroa_b-bind"/>
    <property type="match status" value="1"/>
</dbReference>
<dbReference type="GO" id="GO:0009522">
    <property type="term" value="C:photosystem I"/>
    <property type="evidence" value="ECO:0007669"/>
    <property type="project" value="UniProtKB-KW"/>
</dbReference>
<protein>
    <recommendedName>
        <fullName evidence="7">Chlorophyll a-b binding protein, chloroplastic</fullName>
    </recommendedName>
</protein>
<dbReference type="GO" id="GO:0009523">
    <property type="term" value="C:photosystem II"/>
    <property type="evidence" value="ECO:0007669"/>
    <property type="project" value="UniProtKB-KW"/>
</dbReference>
<feature type="binding site" evidence="6">
    <location>
        <position position="200"/>
    </location>
    <ligand>
        <name>chlorophyll a</name>
        <dbReference type="ChEBI" id="CHEBI:58416"/>
        <label>1</label>
    </ligand>
</feature>
<dbReference type="SUPFAM" id="SSF103511">
    <property type="entry name" value="Chlorophyll a-b binding protein"/>
    <property type="match status" value="1"/>
</dbReference>
<dbReference type="OrthoDB" id="423598at2759"/>
<dbReference type="FunCoup" id="A0A2V0NS34">
    <property type="interactions" value="598"/>
</dbReference>
<keyword evidence="7" id="KW-0472">Membrane</keyword>
<evidence type="ECO:0000256" key="3">
    <source>
        <dbReference type="ARBA" id="ARBA00022531"/>
    </source>
</evidence>
<feature type="transmembrane region" description="Helical" evidence="7">
    <location>
        <begin position="85"/>
        <end position="110"/>
    </location>
</feature>
<feature type="binding site" description="axial binding residue" evidence="6">
    <location>
        <position position="84"/>
    </location>
    <ligand>
        <name>chlorophyll b</name>
        <dbReference type="ChEBI" id="CHEBI:61721"/>
        <label>1</label>
    </ligand>
    <ligandPart>
        <name>Mg</name>
        <dbReference type="ChEBI" id="CHEBI:25107"/>
    </ligandPart>
</feature>
<evidence type="ECO:0000256" key="7">
    <source>
        <dbReference type="RuleBase" id="RU363080"/>
    </source>
</evidence>
<feature type="binding site" evidence="6">
    <location>
        <position position="79"/>
    </location>
    <ligand>
        <name>chlorophyll a</name>
        <dbReference type="ChEBI" id="CHEBI:58416"/>
        <label>1</label>
    </ligand>
</feature>
<evidence type="ECO:0000256" key="4">
    <source>
        <dbReference type="ARBA" id="ARBA00022640"/>
    </source>
</evidence>
<evidence type="ECO:0000313" key="9">
    <source>
        <dbReference type="Proteomes" id="UP000247498"/>
    </source>
</evidence>
<dbReference type="PANTHER" id="PTHR21649">
    <property type="entry name" value="CHLOROPHYLL A/B BINDING PROTEIN"/>
    <property type="match status" value="1"/>
</dbReference>
<comment type="similarity">
    <text evidence="7">Belongs to the light-harvesting chlorophyll a/b-binding (LHC) protein family.</text>
</comment>
<feature type="transmembrane region" description="Helical" evidence="7">
    <location>
        <begin position="122"/>
        <end position="138"/>
    </location>
</feature>
<keyword evidence="4 7" id="KW-0934">Plastid</keyword>
<dbReference type="GO" id="GO:0009535">
    <property type="term" value="C:chloroplast thylakoid membrane"/>
    <property type="evidence" value="ECO:0007669"/>
    <property type="project" value="UniProtKB-SubCell"/>
</dbReference>
<organism evidence="8 9">
    <name type="scientific">Raphidocelis subcapitata</name>
    <dbReference type="NCBI Taxonomy" id="307507"/>
    <lineage>
        <taxon>Eukaryota</taxon>
        <taxon>Viridiplantae</taxon>
        <taxon>Chlorophyta</taxon>
        <taxon>core chlorophytes</taxon>
        <taxon>Chlorophyceae</taxon>
        <taxon>CS clade</taxon>
        <taxon>Sphaeropleales</taxon>
        <taxon>Selenastraceae</taxon>
        <taxon>Raphidocelis</taxon>
    </lineage>
</organism>
<keyword evidence="2 7" id="KW-0150">Chloroplast</keyword>
<keyword evidence="1 6" id="KW-0148">Chlorophyll</keyword>
<dbReference type="EMBL" id="BDRX01000001">
    <property type="protein sequence ID" value="GBF87645.1"/>
    <property type="molecule type" value="Genomic_DNA"/>
</dbReference>
<feature type="binding site" evidence="6">
    <location>
        <position position="229"/>
    </location>
    <ligand>
        <name>chlorophyll a</name>
        <dbReference type="ChEBI" id="CHEBI:58416"/>
        <label>1</label>
    </ligand>
</feature>
<feature type="binding site" evidence="6">
    <location>
        <position position="197"/>
    </location>
    <ligand>
        <name>chlorophyll a</name>
        <dbReference type="ChEBI" id="CHEBI:58416"/>
        <label>1</label>
    </ligand>
</feature>
<evidence type="ECO:0000256" key="2">
    <source>
        <dbReference type="ARBA" id="ARBA00022528"/>
    </source>
</evidence>
<keyword evidence="7" id="KW-0793">Thylakoid</keyword>
<sequence>MQSLCAKPTARILRGRAQVGRVPKAVRVVRAAAAADRPLWFPGNPAPAHLDGSLAGDYGFDPLNLGQEPETLRWMVQAELQNGRWAMLAVAGILFTSLGAEAGLGFPQWYDAGKVAIANSPFSFNTLLGVQFLLFAWVETKRFLDIQNPGSQGDGSFFGITDDFKGKENGYPGGRYFDPMGLSRGDPAKYQEYKQKEIKNARLAMVAMLGFFSQYAATGKGPIQNLVDHVADPTHVTAVTNGVSVPFYS</sequence>
<dbReference type="GO" id="GO:0009765">
    <property type="term" value="P:photosynthesis, light harvesting"/>
    <property type="evidence" value="ECO:0007669"/>
    <property type="project" value="InterPro"/>
</dbReference>
<dbReference type="STRING" id="307507.A0A2V0NS34"/>
<dbReference type="InParanoid" id="A0A2V0NS34"/>
<comment type="subcellular location">
    <subcellularLocation>
        <location evidence="7">Plastid</location>
        <location evidence="7">Chloroplast thylakoid membrane</location>
    </subcellularLocation>
</comment>
<evidence type="ECO:0000256" key="6">
    <source>
        <dbReference type="PIRSR" id="PIRSR601344-1"/>
    </source>
</evidence>
<keyword evidence="9" id="KW-1185">Reference proteome</keyword>
<keyword evidence="3 7" id="KW-0602">Photosynthesis</keyword>
<feature type="binding site" evidence="6">
    <location>
        <position position="214"/>
    </location>
    <ligand>
        <name>chlorophyll a</name>
        <dbReference type="ChEBI" id="CHEBI:58416"/>
        <label>1</label>
    </ligand>
</feature>
<keyword evidence="7" id="KW-0604">Photosystem II</keyword>